<sequence length="76" mass="8595">MRLRLHCFIASPDSLTEINKGTDKTLPKRGVLQHYCFALFDLVSSFATVVLDIFLLAYFCQNGFYLRAINAAKPPL</sequence>
<evidence type="ECO:0000313" key="3">
    <source>
        <dbReference type="Proteomes" id="UP000006322"/>
    </source>
</evidence>
<keyword evidence="1" id="KW-0812">Transmembrane</keyword>
<gene>
    <name evidence="2" type="ORF">GPLA_2468</name>
</gene>
<reference evidence="3" key="1">
    <citation type="journal article" date="2014" name="Environ. Microbiol.">
        <title>Comparative genomics of the marine bacterial genus Glaciecola reveals the high degree of genomic diversity and genomic characteristic for cold adaptation.</title>
        <authorList>
            <person name="Qin Q.L."/>
            <person name="Xie B.B."/>
            <person name="Yu Y."/>
            <person name="Shu Y.L."/>
            <person name="Rong J.C."/>
            <person name="Zhang Y.J."/>
            <person name="Zhao D.L."/>
            <person name="Chen X.L."/>
            <person name="Zhang X.Y."/>
            <person name="Chen B."/>
            <person name="Zhou B.C."/>
            <person name="Zhang Y.Z."/>
        </authorList>
    </citation>
    <scope>NUCLEOTIDE SEQUENCE [LARGE SCALE GENOMIC DNA]</scope>
    <source>
        <strain evidence="3">LMG 21857</strain>
    </source>
</reference>
<evidence type="ECO:0000313" key="2">
    <source>
        <dbReference type="EMBL" id="GAC33370.1"/>
    </source>
</evidence>
<accession>K7ADI7</accession>
<name>K7ADI7_9ALTE</name>
<comment type="caution">
    <text evidence="2">The sequence shown here is derived from an EMBL/GenBank/DDBJ whole genome shotgun (WGS) entry which is preliminary data.</text>
</comment>
<keyword evidence="1" id="KW-1133">Transmembrane helix</keyword>
<dbReference type="STRING" id="1129793.GPLA_2468"/>
<proteinExistence type="predicted"/>
<feature type="transmembrane region" description="Helical" evidence="1">
    <location>
        <begin position="35"/>
        <end position="59"/>
    </location>
</feature>
<dbReference type="AlphaFoldDB" id="K7ADI7"/>
<evidence type="ECO:0000256" key="1">
    <source>
        <dbReference type="SAM" id="Phobius"/>
    </source>
</evidence>
<keyword evidence="1" id="KW-0472">Membrane</keyword>
<dbReference type="EMBL" id="BAER01000059">
    <property type="protein sequence ID" value="GAC33370.1"/>
    <property type="molecule type" value="Genomic_DNA"/>
</dbReference>
<organism evidence="2 3">
    <name type="scientific">Paraglaciecola polaris LMG 21857</name>
    <dbReference type="NCBI Taxonomy" id="1129793"/>
    <lineage>
        <taxon>Bacteria</taxon>
        <taxon>Pseudomonadati</taxon>
        <taxon>Pseudomonadota</taxon>
        <taxon>Gammaproteobacteria</taxon>
        <taxon>Alteromonadales</taxon>
        <taxon>Alteromonadaceae</taxon>
        <taxon>Paraglaciecola</taxon>
    </lineage>
</organism>
<keyword evidence="3" id="KW-1185">Reference proteome</keyword>
<protein>
    <submittedName>
        <fullName evidence="2">Uncharacterized protein</fullName>
    </submittedName>
</protein>
<dbReference type="Proteomes" id="UP000006322">
    <property type="component" value="Unassembled WGS sequence"/>
</dbReference>